<dbReference type="OrthoDB" id="9808408at2"/>
<accession>A0A4R9JV74</accession>
<evidence type="ECO:0000313" key="5">
    <source>
        <dbReference type="EMBL" id="TGL56722.1"/>
    </source>
</evidence>
<name>A0A4R9JV74_9LEPT</name>
<evidence type="ECO:0000259" key="4">
    <source>
        <dbReference type="PROSITE" id="PS50112"/>
    </source>
</evidence>
<evidence type="ECO:0000313" key="6">
    <source>
        <dbReference type="Proteomes" id="UP000297693"/>
    </source>
</evidence>
<dbReference type="InterPro" id="IPR050595">
    <property type="entry name" value="Bact_response_regulator"/>
</dbReference>
<dbReference type="SUPFAM" id="SSF52172">
    <property type="entry name" value="CheY-like"/>
    <property type="match status" value="1"/>
</dbReference>
<dbReference type="AlphaFoldDB" id="A0A4R9JV74"/>
<evidence type="ECO:0000259" key="3">
    <source>
        <dbReference type="PROSITE" id="PS50110"/>
    </source>
</evidence>
<dbReference type="PANTHER" id="PTHR44591">
    <property type="entry name" value="STRESS RESPONSE REGULATOR PROTEIN 1"/>
    <property type="match status" value="1"/>
</dbReference>
<feature type="domain" description="PAS" evidence="4">
    <location>
        <begin position="176"/>
        <end position="233"/>
    </location>
</feature>
<sequence>MKSYSDLDQKGKKILYVEDEALIAILESKQLKSKNYVVHHVSSGEDAVASIMDDHSNFDLVLMDIDLGEGMDGTKAAEEILRIKDIPILFYSSHTEPEVVNKTESISGYGYLVKNSGIFVLDAAIKMALKLFQTKQERNQAEISMKRAFHELSVHQEELSAQNIELRRVHSELEISKSRYFDLYDLAPLGYLTVGELGQILETNLTAATLLGLTRPELLKMNLTDFVLPADQDIFYLHRKNLFESRIPQSFSLYLIKKDSEKIKATLSTCLSLDESGRTAYRVIISL</sequence>
<organism evidence="5 6">
    <name type="scientific">Leptospira ognonensis</name>
    <dbReference type="NCBI Taxonomy" id="2484945"/>
    <lineage>
        <taxon>Bacteria</taxon>
        <taxon>Pseudomonadati</taxon>
        <taxon>Spirochaetota</taxon>
        <taxon>Spirochaetia</taxon>
        <taxon>Leptospirales</taxon>
        <taxon>Leptospiraceae</taxon>
        <taxon>Leptospira</taxon>
    </lineage>
</organism>
<dbReference type="CDD" id="cd00130">
    <property type="entry name" value="PAS"/>
    <property type="match status" value="1"/>
</dbReference>
<proteinExistence type="predicted"/>
<evidence type="ECO:0000256" key="2">
    <source>
        <dbReference type="PROSITE-ProRule" id="PRU00169"/>
    </source>
</evidence>
<dbReference type="SMART" id="SM00448">
    <property type="entry name" value="REC"/>
    <property type="match status" value="1"/>
</dbReference>
<dbReference type="PANTHER" id="PTHR44591:SF3">
    <property type="entry name" value="RESPONSE REGULATORY DOMAIN-CONTAINING PROTEIN"/>
    <property type="match status" value="1"/>
</dbReference>
<reference evidence="5" key="1">
    <citation type="journal article" date="2019" name="PLoS Negl. Trop. Dis.">
        <title>Revisiting the worldwide diversity of Leptospira species in the environment.</title>
        <authorList>
            <person name="Vincent A.T."/>
            <person name="Schiettekatte O."/>
            <person name="Bourhy P."/>
            <person name="Veyrier F.J."/>
            <person name="Picardeau M."/>
        </authorList>
    </citation>
    <scope>NUCLEOTIDE SEQUENCE [LARGE SCALE GENOMIC DNA]</scope>
    <source>
        <strain evidence="5">201702476</strain>
    </source>
</reference>
<dbReference type="SMART" id="SM00091">
    <property type="entry name" value="PAS"/>
    <property type="match status" value="1"/>
</dbReference>
<dbReference type="InterPro" id="IPR011006">
    <property type="entry name" value="CheY-like_superfamily"/>
</dbReference>
<dbReference type="PROSITE" id="PS50110">
    <property type="entry name" value="RESPONSE_REGULATORY"/>
    <property type="match status" value="1"/>
</dbReference>
<dbReference type="Proteomes" id="UP000297693">
    <property type="component" value="Unassembled WGS sequence"/>
</dbReference>
<feature type="domain" description="Response regulatory" evidence="3">
    <location>
        <begin position="13"/>
        <end position="129"/>
    </location>
</feature>
<dbReference type="RefSeq" id="WP_135624940.1">
    <property type="nucleotide sequence ID" value="NZ_RQGD01000045.1"/>
</dbReference>
<comment type="caution">
    <text evidence="5">The sequence shown here is derived from an EMBL/GenBank/DDBJ whole genome shotgun (WGS) entry which is preliminary data.</text>
</comment>
<evidence type="ECO:0000256" key="1">
    <source>
        <dbReference type="ARBA" id="ARBA00022553"/>
    </source>
</evidence>
<dbReference type="Gene3D" id="3.40.50.2300">
    <property type="match status" value="1"/>
</dbReference>
<dbReference type="InterPro" id="IPR035965">
    <property type="entry name" value="PAS-like_dom_sf"/>
</dbReference>
<dbReference type="SUPFAM" id="SSF55785">
    <property type="entry name" value="PYP-like sensor domain (PAS domain)"/>
    <property type="match status" value="1"/>
</dbReference>
<keyword evidence="1 2" id="KW-0597">Phosphoprotein</keyword>
<dbReference type="EMBL" id="RQGD01000045">
    <property type="protein sequence ID" value="TGL56722.1"/>
    <property type="molecule type" value="Genomic_DNA"/>
</dbReference>
<dbReference type="PROSITE" id="PS50112">
    <property type="entry name" value="PAS"/>
    <property type="match status" value="1"/>
</dbReference>
<dbReference type="Pfam" id="PF00072">
    <property type="entry name" value="Response_reg"/>
    <property type="match status" value="1"/>
</dbReference>
<protein>
    <submittedName>
        <fullName evidence="5">Response regulator</fullName>
    </submittedName>
</protein>
<gene>
    <name evidence="5" type="ORF">EHQ58_16135</name>
</gene>
<feature type="modified residue" description="4-aspartylphosphate" evidence="2">
    <location>
        <position position="64"/>
    </location>
</feature>
<dbReference type="Pfam" id="PF13426">
    <property type="entry name" value="PAS_9"/>
    <property type="match status" value="1"/>
</dbReference>
<dbReference type="GO" id="GO:0000160">
    <property type="term" value="P:phosphorelay signal transduction system"/>
    <property type="evidence" value="ECO:0007669"/>
    <property type="project" value="InterPro"/>
</dbReference>
<dbReference type="NCBIfam" id="TIGR00229">
    <property type="entry name" value="sensory_box"/>
    <property type="match status" value="1"/>
</dbReference>
<dbReference type="Gene3D" id="3.30.450.20">
    <property type="entry name" value="PAS domain"/>
    <property type="match status" value="1"/>
</dbReference>
<keyword evidence="6" id="KW-1185">Reference proteome</keyword>
<dbReference type="InterPro" id="IPR000014">
    <property type="entry name" value="PAS"/>
</dbReference>
<dbReference type="InterPro" id="IPR001789">
    <property type="entry name" value="Sig_transdc_resp-reg_receiver"/>
</dbReference>